<dbReference type="InterPro" id="IPR014001">
    <property type="entry name" value="Helicase_ATP-bd"/>
</dbReference>
<accession>A0A5N0TCH4</accession>
<dbReference type="InterPro" id="IPR050742">
    <property type="entry name" value="Helicase_Restrict-Modif_Enz"/>
</dbReference>
<dbReference type="Pfam" id="PF04851">
    <property type="entry name" value="ResIII"/>
    <property type="match status" value="1"/>
</dbReference>
<dbReference type="CDD" id="cd09204">
    <property type="entry name" value="PLDc_N_DEXD_b2"/>
    <property type="match status" value="1"/>
</dbReference>
<dbReference type="PANTHER" id="PTHR47396">
    <property type="entry name" value="TYPE I RESTRICTION ENZYME ECOKI R PROTEIN"/>
    <property type="match status" value="1"/>
</dbReference>
<dbReference type="PROSITE" id="PS51192">
    <property type="entry name" value="HELICASE_ATP_BIND_1"/>
    <property type="match status" value="1"/>
</dbReference>
<dbReference type="Pfam" id="PF00271">
    <property type="entry name" value="Helicase_C"/>
    <property type="match status" value="1"/>
</dbReference>
<dbReference type="GO" id="GO:0004386">
    <property type="term" value="F:helicase activity"/>
    <property type="evidence" value="ECO:0007669"/>
    <property type="project" value="UniProtKB-KW"/>
</dbReference>
<dbReference type="Pfam" id="PF13091">
    <property type="entry name" value="PLDc_2"/>
    <property type="match status" value="1"/>
</dbReference>
<dbReference type="SMART" id="SM00490">
    <property type="entry name" value="HELICc"/>
    <property type="match status" value="1"/>
</dbReference>
<sequence>MSFSENDFLQNLANGFVDRRRDSSREFLPRLLTNNREESRKVLTSLERQLVRCKSFQFSVAFITTSGVASLINALDTLRVLGVRGKILASQYQNFTQPEALRRLLHLPNIDLRISVEHNFHAKGYLFERANQCWSLIVGSSNLTANALSKNAEWNLHVSALEDSALLEQTRREFDYEFQRGIPVDHAFIEGYESVYFKAQAKRALVQPFDPVLSSYPGDIQDGEAKELRRVIQPNQMQKAALANLDEIRQQDLTRALLVSATGTGKTFLSAFDAEAFGAKKLLFVVHRRNIAEAAMASYQEVHGQSRTMGLYSGEVRDFDRDFVFCTVQTLSKPENLRKFFPTHFDYIVIDETHRAGATSYQAVIDYFRPRFLLGMTATPERTDGYDVFSLFDHTIAYEIRLHQALEEEMLCPFHYYGVTDLAINDQLVDESTDFNLLTSEERVSRILEKTAFYGTDSGEVRGLVFCSRTDECKALAAQFRARGVRAIALTGEDSESARVEAIHRLESEDPADKLDYIFTVDIFNEGVDIPRVNQVVMLRPTQSAIVFVQQMGRGLRKTGGKEYLTIIDFIGNYTNNFLVPIALYGDHSYNKDRLRKLLNDGSRTLPGTSTINFDLISKKRIYSAIDTANMQRLKDLRKDYELLKFQLGRAPMMMDFIEHGSRDPYLYVDAKKSFFHFAETQEDTLKGALTPKQKLVQEKFSKEINNGVRAEESMLLLAVINNGVVDLTEFKRTFTRKYGDLTDAAIDAAINGLNLRFVRAKKDGKMLPVGEILGFQAVERWGSSVRPHPDLLACLAQPVFKKYLIDNIEYSMAIFDAAFAASKMRDGFQLYKKYSRKDVFRILNWETNPVAQNVGGYIVSEDGTNCPIFVTYHKSEGISESTNYEDYFINNLTFAWMSKSNRRLDSNDVLAIRNARDTGMRMPLFIKKSDDEGADFYFVGDLEALDDSFEQATISNDKGKLLPVVKVQFRLSDPVEDSLYDYFTHDEAH</sequence>
<reference evidence="3 4" key="1">
    <citation type="submission" date="2019-09" db="EMBL/GenBank/DDBJ databases">
        <title>Wenzhouxiangella sp. Genome sequencing and assembly.</title>
        <authorList>
            <person name="Zhang R."/>
        </authorList>
    </citation>
    <scope>NUCLEOTIDE SEQUENCE [LARGE SCALE GENOMIC DNA]</scope>
    <source>
        <strain evidence="3 4">W260</strain>
    </source>
</reference>
<dbReference type="EMBL" id="VYXP01000005">
    <property type="protein sequence ID" value="KAA9131546.1"/>
    <property type="molecule type" value="Genomic_DNA"/>
</dbReference>
<feature type="domain" description="Helicase ATP-binding" evidence="1">
    <location>
        <begin position="247"/>
        <end position="398"/>
    </location>
</feature>
<dbReference type="InterPro" id="IPR027417">
    <property type="entry name" value="P-loop_NTPase"/>
</dbReference>
<feature type="domain" description="Helicase C-terminal" evidence="2">
    <location>
        <begin position="439"/>
        <end position="617"/>
    </location>
</feature>
<dbReference type="AlphaFoldDB" id="A0A5N0TCH4"/>
<dbReference type="SMART" id="SM00487">
    <property type="entry name" value="DEXDc"/>
    <property type="match status" value="1"/>
</dbReference>
<dbReference type="InterPro" id="IPR025202">
    <property type="entry name" value="PLD-like_dom"/>
</dbReference>
<dbReference type="RefSeq" id="WP_150864195.1">
    <property type="nucleotide sequence ID" value="NZ_VYXP01000005.1"/>
</dbReference>
<evidence type="ECO:0000259" key="2">
    <source>
        <dbReference type="PROSITE" id="PS51194"/>
    </source>
</evidence>
<dbReference type="Proteomes" id="UP000325372">
    <property type="component" value="Unassembled WGS sequence"/>
</dbReference>
<dbReference type="InterPro" id="IPR021835">
    <property type="entry name" value="DUF3427"/>
</dbReference>
<evidence type="ECO:0000259" key="1">
    <source>
        <dbReference type="PROSITE" id="PS51192"/>
    </source>
</evidence>
<dbReference type="SUPFAM" id="SSF52540">
    <property type="entry name" value="P-loop containing nucleoside triphosphate hydrolases"/>
    <property type="match status" value="1"/>
</dbReference>
<dbReference type="PROSITE" id="PS51194">
    <property type="entry name" value="HELICASE_CTER"/>
    <property type="match status" value="1"/>
</dbReference>
<dbReference type="CDD" id="cd18032">
    <property type="entry name" value="DEXHc_RE_I_III_res"/>
    <property type="match status" value="1"/>
</dbReference>
<evidence type="ECO:0000313" key="3">
    <source>
        <dbReference type="EMBL" id="KAA9131546.1"/>
    </source>
</evidence>
<dbReference type="PANTHER" id="PTHR47396:SF1">
    <property type="entry name" value="ATP-DEPENDENT HELICASE IRC3-RELATED"/>
    <property type="match status" value="1"/>
</dbReference>
<protein>
    <submittedName>
        <fullName evidence="3">DEAD/DEAH box helicase</fullName>
    </submittedName>
</protein>
<keyword evidence="3" id="KW-0347">Helicase</keyword>
<dbReference type="GO" id="GO:0005829">
    <property type="term" value="C:cytosol"/>
    <property type="evidence" value="ECO:0007669"/>
    <property type="project" value="TreeGrafter"/>
</dbReference>
<name>A0A5N0TCH4_9GAMM</name>
<dbReference type="Pfam" id="PF11907">
    <property type="entry name" value="DUF3427"/>
    <property type="match status" value="1"/>
</dbReference>
<dbReference type="InterPro" id="IPR006935">
    <property type="entry name" value="Helicase/UvrB_N"/>
</dbReference>
<proteinExistence type="predicted"/>
<dbReference type="Gene3D" id="3.30.870.10">
    <property type="entry name" value="Endonuclease Chain A"/>
    <property type="match status" value="1"/>
</dbReference>
<dbReference type="GO" id="GO:0005524">
    <property type="term" value="F:ATP binding"/>
    <property type="evidence" value="ECO:0007669"/>
    <property type="project" value="InterPro"/>
</dbReference>
<dbReference type="InterPro" id="IPR001650">
    <property type="entry name" value="Helicase_C-like"/>
</dbReference>
<dbReference type="CDD" id="cd18799">
    <property type="entry name" value="SF2_C_EcoAI-like"/>
    <property type="match status" value="1"/>
</dbReference>
<dbReference type="GO" id="GO:0016787">
    <property type="term" value="F:hydrolase activity"/>
    <property type="evidence" value="ECO:0007669"/>
    <property type="project" value="InterPro"/>
</dbReference>
<evidence type="ECO:0000313" key="4">
    <source>
        <dbReference type="Proteomes" id="UP000325372"/>
    </source>
</evidence>
<keyword evidence="3" id="KW-0547">Nucleotide-binding</keyword>
<dbReference type="Pfam" id="PF26350">
    <property type="entry name" value="DUF8090"/>
    <property type="match status" value="1"/>
</dbReference>
<dbReference type="Gene3D" id="3.40.50.300">
    <property type="entry name" value="P-loop containing nucleotide triphosphate hydrolases"/>
    <property type="match status" value="2"/>
</dbReference>
<dbReference type="GO" id="GO:0003677">
    <property type="term" value="F:DNA binding"/>
    <property type="evidence" value="ECO:0007669"/>
    <property type="project" value="InterPro"/>
</dbReference>
<keyword evidence="3" id="KW-0378">Hydrolase</keyword>
<keyword evidence="4" id="KW-1185">Reference proteome</keyword>
<dbReference type="SUPFAM" id="SSF56024">
    <property type="entry name" value="Phospholipase D/nuclease"/>
    <property type="match status" value="1"/>
</dbReference>
<keyword evidence="3" id="KW-0067">ATP-binding</keyword>
<dbReference type="InterPro" id="IPR058403">
    <property type="entry name" value="DUF8090"/>
</dbReference>
<comment type="caution">
    <text evidence="3">The sequence shown here is derived from an EMBL/GenBank/DDBJ whole genome shotgun (WGS) entry which is preliminary data.</text>
</comment>
<gene>
    <name evidence="3" type="ORF">F3N42_09525</name>
</gene>
<organism evidence="3 4">
    <name type="scientific">Marinihelvus fidelis</name>
    <dbReference type="NCBI Taxonomy" id="2613842"/>
    <lineage>
        <taxon>Bacteria</taxon>
        <taxon>Pseudomonadati</taxon>
        <taxon>Pseudomonadota</taxon>
        <taxon>Gammaproteobacteria</taxon>
        <taxon>Chromatiales</taxon>
        <taxon>Wenzhouxiangellaceae</taxon>
        <taxon>Marinihelvus</taxon>
    </lineage>
</organism>